<evidence type="ECO:0000313" key="7">
    <source>
        <dbReference type="EMBL" id="KAF1839243.1"/>
    </source>
</evidence>
<dbReference type="GO" id="GO:0031397">
    <property type="term" value="P:negative regulation of protein ubiquitination"/>
    <property type="evidence" value="ECO:0007669"/>
    <property type="project" value="TreeGrafter"/>
</dbReference>
<name>A0A6A5KZD9_9PLEO</name>
<feature type="compositionally biased region" description="Low complexity" evidence="4">
    <location>
        <begin position="52"/>
        <end position="65"/>
    </location>
</feature>
<evidence type="ECO:0000259" key="5">
    <source>
        <dbReference type="PROSITE" id="PS50030"/>
    </source>
</evidence>
<dbReference type="CDD" id="cd01767">
    <property type="entry name" value="UBX"/>
    <property type="match status" value="1"/>
</dbReference>
<feature type="region of interest" description="Disordered" evidence="4">
    <location>
        <begin position="44"/>
        <end position="74"/>
    </location>
</feature>
<evidence type="ECO:0000256" key="2">
    <source>
        <dbReference type="ARBA" id="ARBA00022490"/>
    </source>
</evidence>
<evidence type="ECO:0008006" key="9">
    <source>
        <dbReference type="Google" id="ProtNLM"/>
    </source>
</evidence>
<evidence type="ECO:0000259" key="6">
    <source>
        <dbReference type="PROSITE" id="PS50033"/>
    </source>
</evidence>
<dbReference type="Gene3D" id="1.10.8.10">
    <property type="entry name" value="DNA helicase RuvA subunit, C-terminal domain"/>
    <property type="match status" value="1"/>
</dbReference>
<keyword evidence="8" id="KW-1185">Reference proteome</keyword>
<accession>A0A6A5KZD9</accession>
<feature type="region of interest" description="Disordered" evidence="4">
    <location>
        <begin position="91"/>
        <end position="242"/>
    </location>
</feature>
<dbReference type="InterPro" id="IPR029071">
    <property type="entry name" value="Ubiquitin-like_domsf"/>
</dbReference>
<evidence type="ECO:0000256" key="4">
    <source>
        <dbReference type="SAM" id="MobiDB-lite"/>
    </source>
</evidence>
<feature type="compositionally biased region" description="Polar residues" evidence="4">
    <location>
        <begin position="227"/>
        <end position="238"/>
    </location>
</feature>
<dbReference type="InterPro" id="IPR013087">
    <property type="entry name" value="Znf_C2H2_type"/>
</dbReference>
<evidence type="ECO:0000313" key="8">
    <source>
        <dbReference type="Proteomes" id="UP000800040"/>
    </source>
</evidence>
<dbReference type="Proteomes" id="UP000800040">
    <property type="component" value="Unassembled WGS sequence"/>
</dbReference>
<dbReference type="Pfam" id="PF22562">
    <property type="entry name" value="UBA_7"/>
    <property type="match status" value="1"/>
</dbReference>
<keyword evidence="3" id="KW-0175">Coiled coil</keyword>
<feature type="compositionally biased region" description="Basic and acidic residues" evidence="4">
    <location>
        <begin position="138"/>
        <end position="212"/>
    </location>
</feature>
<evidence type="ECO:0000256" key="1">
    <source>
        <dbReference type="ARBA" id="ARBA00004496"/>
    </source>
</evidence>
<proteinExistence type="predicted"/>
<evidence type="ECO:0000256" key="3">
    <source>
        <dbReference type="ARBA" id="ARBA00023054"/>
    </source>
</evidence>
<dbReference type="PANTHER" id="PTHR46340">
    <property type="entry name" value="UBX DOMAIN-CONTAINING PROTEIN 1"/>
    <property type="match status" value="1"/>
</dbReference>
<dbReference type="InterPro" id="IPR015940">
    <property type="entry name" value="UBA"/>
</dbReference>
<dbReference type="InterPro" id="IPR001012">
    <property type="entry name" value="UBX_dom"/>
</dbReference>
<dbReference type="GO" id="GO:0032435">
    <property type="term" value="P:negative regulation of proteasomal ubiquitin-dependent protein catabolic process"/>
    <property type="evidence" value="ECO:0007669"/>
    <property type="project" value="TreeGrafter"/>
</dbReference>
<protein>
    <recommendedName>
        <fullName evidence="9">C2H2-type domain-containing protein</fullName>
    </recommendedName>
</protein>
<dbReference type="Gene3D" id="3.10.20.90">
    <property type="entry name" value="Phosphatidylinositol 3-kinase Catalytic Subunit, Chain A, domain 1"/>
    <property type="match status" value="1"/>
</dbReference>
<dbReference type="OrthoDB" id="10254930at2759"/>
<dbReference type="EMBL" id="ML975246">
    <property type="protein sequence ID" value="KAF1839243.1"/>
    <property type="molecule type" value="Genomic_DNA"/>
</dbReference>
<dbReference type="SUPFAM" id="SSF46934">
    <property type="entry name" value="UBA-like"/>
    <property type="match status" value="1"/>
</dbReference>
<dbReference type="AlphaFoldDB" id="A0A6A5KZD9"/>
<comment type="subcellular location">
    <subcellularLocation>
        <location evidence="1">Cytoplasm</location>
    </subcellularLocation>
</comment>
<dbReference type="PROSITE" id="PS50030">
    <property type="entry name" value="UBA"/>
    <property type="match status" value="1"/>
</dbReference>
<dbReference type="Pfam" id="PF00789">
    <property type="entry name" value="UBX"/>
    <property type="match status" value="1"/>
</dbReference>
<dbReference type="GO" id="GO:0036435">
    <property type="term" value="F:K48-linked polyubiquitin modification-dependent protein binding"/>
    <property type="evidence" value="ECO:0007669"/>
    <property type="project" value="TreeGrafter"/>
</dbReference>
<dbReference type="SUPFAM" id="SSF54236">
    <property type="entry name" value="Ubiquitin-like"/>
    <property type="match status" value="1"/>
</dbReference>
<dbReference type="PROSITE" id="PS50033">
    <property type="entry name" value="UBX"/>
    <property type="match status" value="1"/>
</dbReference>
<dbReference type="GO" id="GO:0005737">
    <property type="term" value="C:cytoplasm"/>
    <property type="evidence" value="ECO:0007669"/>
    <property type="project" value="UniProtKB-SubCell"/>
</dbReference>
<feature type="compositionally biased region" description="Basic and acidic residues" evidence="4">
    <location>
        <begin position="94"/>
        <end position="130"/>
    </location>
</feature>
<sequence>MASSDLDTLIDMGFPRDRAELAVKATGGLQGAIDWLGDNQDKSIDEIKQQQATSAAAADASEEPPALQPGEQAQSLVCDECGKRFRSVNQAQFHGEKTGHEQFSESTEEIKPLTEEEKQQRLQELKEKLAAKRALQSEQDKEERKKNEQIRMKSTKESQDIREELQKKERLKEAAAKRAEKKADDEARKRVLAKLEADKQERKRKAEIEKAKRAGQAPPPPPAQAPLATSSGPTTSKPASAYTEARLALQTPGGRVMKTFPVETSLFEVAHALEEEGTNVTTFTTNFPKKTYDRTDFGMTLKEAGMVPSAALIVG</sequence>
<dbReference type="PROSITE" id="PS00028">
    <property type="entry name" value="ZINC_FINGER_C2H2_1"/>
    <property type="match status" value="1"/>
</dbReference>
<reference evidence="7" key="1">
    <citation type="submission" date="2020-01" db="EMBL/GenBank/DDBJ databases">
        <authorList>
            <consortium name="DOE Joint Genome Institute"/>
            <person name="Haridas S."/>
            <person name="Albert R."/>
            <person name="Binder M."/>
            <person name="Bloem J."/>
            <person name="Labutti K."/>
            <person name="Salamov A."/>
            <person name="Andreopoulos B."/>
            <person name="Baker S.E."/>
            <person name="Barry K."/>
            <person name="Bills G."/>
            <person name="Bluhm B.H."/>
            <person name="Cannon C."/>
            <person name="Castanera R."/>
            <person name="Culley D.E."/>
            <person name="Daum C."/>
            <person name="Ezra D."/>
            <person name="Gonzalez J.B."/>
            <person name="Henrissat B."/>
            <person name="Kuo A."/>
            <person name="Liang C."/>
            <person name="Lipzen A."/>
            <person name="Lutzoni F."/>
            <person name="Magnuson J."/>
            <person name="Mondo S."/>
            <person name="Nolan M."/>
            <person name="Ohm R."/>
            <person name="Pangilinan J."/>
            <person name="Park H.-J."/>
            <person name="Ramirez L."/>
            <person name="Alfaro M."/>
            <person name="Sun H."/>
            <person name="Tritt A."/>
            <person name="Yoshinaga Y."/>
            <person name="Zwiers L.-H."/>
            <person name="Turgeon B.G."/>
            <person name="Goodwin S.B."/>
            <person name="Spatafora J.W."/>
            <person name="Crous P.W."/>
            <person name="Grigoriev I.V."/>
        </authorList>
    </citation>
    <scope>NUCLEOTIDE SEQUENCE</scope>
    <source>
        <strain evidence="7">P77</strain>
    </source>
</reference>
<feature type="domain" description="UBX" evidence="6">
    <location>
        <begin position="282"/>
        <end position="314"/>
    </location>
</feature>
<gene>
    <name evidence="7" type="ORF">BDW02DRAFT_644051</name>
</gene>
<feature type="domain" description="UBA" evidence="5">
    <location>
        <begin position="1"/>
        <end position="39"/>
    </location>
</feature>
<dbReference type="GO" id="GO:1903094">
    <property type="term" value="P:negative regulation of protein K48-linked deubiquitination"/>
    <property type="evidence" value="ECO:0007669"/>
    <property type="project" value="TreeGrafter"/>
</dbReference>
<keyword evidence="2" id="KW-0963">Cytoplasm</keyword>
<dbReference type="GO" id="GO:0005634">
    <property type="term" value="C:nucleus"/>
    <property type="evidence" value="ECO:0007669"/>
    <property type="project" value="TreeGrafter"/>
</dbReference>
<organism evidence="7 8">
    <name type="scientific">Decorospora gaudefroyi</name>
    <dbReference type="NCBI Taxonomy" id="184978"/>
    <lineage>
        <taxon>Eukaryota</taxon>
        <taxon>Fungi</taxon>
        <taxon>Dikarya</taxon>
        <taxon>Ascomycota</taxon>
        <taxon>Pezizomycotina</taxon>
        <taxon>Dothideomycetes</taxon>
        <taxon>Pleosporomycetidae</taxon>
        <taxon>Pleosporales</taxon>
        <taxon>Pleosporineae</taxon>
        <taxon>Pleosporaceae</taxon>
        <taxon>Decorospora</taxon>
    </lineage>
</organism>
<dbReference type="PANTHER" id="PTHR46340:SF1">
    <property type="entry name" value="UBX DOMAIN-CONTAINING PROTEIN 1"/>
    <property type="match status" value="1"/>
</dbReference>
<dbReference type="InterPro" id="IPR009060">
    <property type="entry name" value="UBA-like_sf"/>
</dbReference>